<organism evidence="2 3">
    <name type="scientific">Caligus rogercresseyi</name>
    <name type="common">Sea louse</name>
    <dbReference type="NCBI Taxonomy" id="217165"/>
    <lineage>
        <taxon>Eukaryota</taxon>
        <taxon>Metazoa</taxon>
        <taxon>Ecdysozoa</taxon>
        <taxon>Arthropoda</taxon>
        <taxon>Crustacea</taxon>
        <taxon>Multicrustacea</taxon>
        <taxon>Hexanauplia</taxon>
        <taxon>Copepoda</taxon>
        <taxon>Siphonostomatoida</taxon>
        <taxon>Caligidae</taxon>
        <taxon>Caligus</taxon>
    </lineage>
</organism>
<dbReference type="Proteomes" id="UP000595437">
    <property type="component" value="Chromosome 12"/>
</dbReference>
<dbReference type="EMBL" id="CP045901">
    <property type="protein sequence ID" value="QQP37642.1"/>
    <property type="molecule type" value="Genomic_DNA"/>
</dbReference>
<evidence type="ECO:0000259" key="1">
    <source>
        <dbReference type="Pfam" id="PF13966"/>
    </source>
</evidence>
<keyword evidence="3" id="KW-1185">Reference proteome</keyword>
<name>A0A7T8GTV9_CALRO</name>
<feature type="domain" description="Reverse transcriptase zinc-binding" evidence="1">
    <location>
        <begin position="4"/>
        <end position="44"/>
    </location>
</feature>
<accession>A0A7T8GTV9</accession>
<dbReference type="InterPro" id="IPR026960">
    <property type="entry name" value="RVT-Znf"/>
</dbReference>
<dbReference type="AlphaFoldDB" id="A0A7T8GTV9"/>
<proteinExistence type="predicted"/>
<dbReference type="Pfam" id="PF13966">
    <property type="entry name" value="zf-RVT"/>
    <property type="match status" value="1"/>
</dbReference>
<evidence type="ECO:0000313" key="2">
    <source>
        <dbReference type="EMBL" id="QQP37642.1"/>
    </source>
</evidence>
<dbReference type="OrthoDB" id="5419617at2759"/>
<protein>
    <recommendedName>
        <fullName evidence="1">Reverse transcriptase zinc-binding domain-containing protein</fullName>
    </recommendedName>
</protein>
<reference evidence="3" key="1">
    <citation type="submission" date="2021-01" db="EMBL/GenBank/DDBJ databases">
        <title>Caligus Genome Assembly.</title>
        <authorList>
            <person name="Gallardo-Escarate C."/>
        </authorList>
    </citation>
    <scope>NUCLEOTIDE SEQUENCE [LARGE SCALE GENOMIC DNA]</scope>
</reference>
<evidence type="ECO:0000313" key="3">
    <source>
        <dbReference type="Proteomes" id="UP000595437"/>
    </source>
</evidence>
<sequence>MISGHIGLNGHLYKLGKAIRPTCRLCNEDDETPHHLIFDCPVTMEKMMALKGEIKDKKLSLEIYF</sequence>
<gene>
    <name evidence="2" type="ORF">FKW44_017982</name>
</gene>